<dbReference type="Pfam" id="PF02777">
    <property type="entry name" value="Sod_Fe_C"/>
    <property type="match status" value="1"/>
</dbReference>
<protein>
    <recommendedName>
        <fullName evidence="6">superoxide dismutase</fullName>
        <ecNumber evidence="6">1.15.1.1</ecNumber>
    </recommendedName>
</protein>
<evidence type="ECO:0000313" key="16">
    <source>
        <dbReference type="Proteomes" id="UP000770661"/>
    </source>
</evidence>
<evidence type="ECO:0000256" key="11">
    <source>
        <dbReference type="ARBA" id="ARBA00049204"/>
    </source>
</evidence>
<dbReference type="PANTHER" id="PTHR11404">
    <property type="entry name" value="SUPEROXIDE DISMUTASE 2"/>
    <property type="match status" value="1"/>
</dbReference>
<comment type="subunit">
    <text evidence="5">Homotetramer.</text>
</comment>
<evidence type="ECO:0000256" key="8">
    <source>
        <dbReference type="ARBA" id="ARBA00023002"/>
    </source>
</evidence>
<sequence length="875" mass="97455">MVINMATRAASNLWLIDKAPIDEITGARLPSKEQVLLRYYHHHREMGKTASGSRKAVVEEVLPFWSRAGIPTTTVIHAGTKLSKLVKAYNDLKKNKNKDRPKHRMDEEIFKGDQEIFDLAHSSSLQRADVKDKDKEFLRSQREDRGESSMAGLDLVTAKVEKQVERGTRLKQLREREDSDIARLTERVEIPSQSSSSSSSPVSTTSSPARGSRSQRKKLKQSPSISVKDLNLISTWDREKLSVRQATSTFAATAQVLGMDIGSMAVSKSTVHRARIAGESKPPRRSWNCGTRRYLRGWSCIGTENSSRPSLAIRRTASPSSSQGKMTPSSFLGSRQARIRLAGKRGCSGLEGGCLRSQPRLSSSGPELESSNDSVIDGSSWFLARETVETSEDLVEFFATNDTASKLKDDALAFLKEALMSKNHPREDYEELLRLSYLFLGGEGPAKPFRRPGALHQARWMAKAIYCLKLQMLKSQLSLTGREKAGVERVALFIALVYCKQWHEAPISVKAPLNDVLFLEILKTYPDQTVAKAAEQALQNHLWYVSEENAGLAFFDSRIDVEEKQMVKALNKPSSKELKRLEGKKMTMSSSLSSFITSKTRSFFQKLDADEGFLAKDPALWEEDDRFKDARKRALGLRVVNDAAERGIALVQRYLGSTKSAAEEKYLLHLAFVGPLSRQKHTLPDLAYDYGALEPTISAEIMQLHHSKHHQTYVNNLNVAEEKLAEAETKGDISTVIALAPALRFNGGGHINHSIFWQNLSPDGGEPEGELLAAITRDFGSLENMKSQLSALTVGVQGSGWGWLGYNKQKGALQIATCPNQDPLQATTGLVPLFGIDVWEHAYYLQYKNVRPDYVNAIWKVANWKDIGARFNAAK</sequence>
<dbReference type="Gene3D" id="3.55.40.20">
    <property type="entry name" value="Iron/manganese superoxide dismutase, C-terminal domain"/>
    <property type="match status" value="1"/>
</dbReference>
<evidence type="ECO:0000256" key="7">
    <source>
        <dbReference type="ARBA" id="ARBA00022723"/>
    </source>
</evidence>
<feature type="domain" description="Manganese/iron superoxide dismutase C-terminal" evidence="14">
    <location>
        <begin position="767"/>
        <end position="869"/>
    </location>
</feature>
<evidence type="ECO:0000256" key="5">
    <source>
        <dbReference type="ARBA" id="ARBA00011881"/>
    </source>
</evidence>
<dbReference type="SUPFAM" id="SSF46609">
    <property type="entry name" value="Fe,Mn superoxide dismutase (SOD), N-terminal domain"/>
    <property type="match status" value="1"/>
</dbReference>
<dbReference type="EC" id="1.15.1.1" evidence="6"/>
<dbReference type="GO" id="GO:0042803">
    <property type="term" value="F:protein homodimerization activity"/>
    <property type="evidence" value="ECO:0007669"/>
    <property type="project" value="UniProtKB-ARBA"/>
</dbReference>
<gene>
    <name evidence="15" type="primary">SODM</name>
    <name evidence="15" type="ORF">GWK47_010377</name>
</gene>
<reference evidence="15" key="1">
    <citation type="submission" date="2020-07" db="EMBL/GenBank/DDBJ databases">
        <title>The High-quality genome of the commercially important snow crab, Chionoecetes opilio.</title>
        <authorList>
            <person name="Jeong J.-H."/>
            <person name="Ryu S."/>
        </authorList>
    </citation>
    <scope>NUCLEOTIDE SEQUENCE</scope>
    <source>
        <strain evidence="15">MADBK_172401_WGS</strain>
        <tissue evidence="15">Digestive gland</tissue>
    </source>
</reference>
<evidence type="ECO:0000259" key="14">
    <source>
        <dbReference type="Pfam" id="PF02777"/>
    </source>
</evidence>
<evidence type="ECO:0000256" key="6">
    <source>
        <dbReference type="ARBA" id="ARBA00012682"/>
    </source>
</evidence>
<dbReference type="Gene3D" id="1.10.287.990">
    <property type="entry name" value="Fe,Mn superoxide dismutase (SOD) domain"/>
    <property type="match status" value="1"/>
</dbReference>
<comment type="cofactor">
    <cofactor evidence="1">
        <name>Mn(2+)</name>
        <dbReference type="ChEBI" id="CHEBI:29035"/>
    </cofactor>
</comment>
<evidence type="ECO:0000256" key="1">
    <source>
        <dbReference type="ARBA" id="ARBA00001936"/>
    </source>
</evidence>
<keyword evidence="9" id="KW-0496">Mitochondrion</keyword>
<evidence type="ECO:0000256" key="10">
    <source>
        <dbReference type="ARBA" id="ARBA00023211"/>
    </source>
</evidence>
<dbReference type="InterPro" id="IPR019832">
    <property type="entry name" value="Mn/Fe_SOD_C"/>
</dbReference>
<dbReference type="PROSITE" id="PS00088">
    <property type="entry name" value="SOD_MN"/>
    <property type="match status" value="1"/>
</dbReference>
<feature type="region of interest" description="Disordered" evidence="12">
    <location>
        <begin position="173"/>
        <end position="224"/>
    </location>
</feature>
<feature type="compositionally biased region" description="Low complexity" evidence="12">
    <location>
        <begin position="191"/>
        <end position="208"/>
    </location>
</feature>
<evidence type="ECO:0000256" key="12">
    <source>
        <dbReference type="SAM" id="MobiDB-lite"/>
    </source>
</evidence>
<evidence type="ECO:0000313" key="15">
    <source>
        <dbReference type="EMBL" id="KAG0716167.1"/>
    </source>
</evidence>
<dbReference type="InterPro" id="IPR050265">
    <property type="entry name" value="Fe/Mn_Superoxide_Dismutase"/>
</dbReference>
<dbReference type="GO" id="GO:0004784">
    <property type="term" value="F:superoxide dismutase activity"/>
    <property type="evidence" value="ECO:0007669"/>
    <property type="project" value="UniProtKB-EC"/>
</dbReference>
<dbReference type="FunFam" id="1.10.287.990:FF:000001">
    <property type="entry name" value="Superoxide dismutase"/>
    <property type="match status" value="1"/>
</dbReference>
<evidence type="ECO:0000256" key="9">
    <source>
        <dbReference type="ARBA" id="ARBA00023128"/>
    </source>
</evidence>
<comment type="subcellular location">
    <subcellularLocation>
        <location evidence="3">Mitochondrion</location>
    </subcellularLocation>
</comment>
<feature type="region of interest" description="Disordered" evidence="12">
    <location>
        <begin position="125"/>
        <end position="154"/>
    </location>
</feature>
<dbReference type="Proteomes" id="UP000770661">
    <property type="component" value="Unassembled WGS sequence"/>
</dbReference>
<dbReference type="InterPro" id="IPR019831">
    <property type="entry name" value="Mn/Fe_SOD_N"/>
</dbReference>
<evidence type="ECO:0000259" key="13">
    <source>
        <dbReference type="Pfam" id="PF00081"/>
    </source>
</evidence>
<dbReference type="InterPro" id="IPR001189">
    <property type="entry name" value="Mn/Fe_SOD"/>
</dbReference>
<dbReference type="AlphaFoldDB" id="A0A8J4XXU4"/>
<proteinExistence type="inferred from homology"/>
<dbReference type="OrthoDB" id="6380626at2759"/>
<comment type="function">
    <text evidence="2">Destroys superoxide anion radicals which are normally produced within the cells and which are toxic to biological systems.</text>
</comment>
<organism evidence="15 16">
    <name type="scientific">Chionoecetes opilio</name>
    <name type="common">Atlantic snow crab</name>
    <name type="synonym">Cancer opilio</name>
    <dbReference type="NCBI Taxonomy" id="41210"/>
    <lineage>
        <taxon>Eukaryota</taxon>
        <taxon>Metazoa</taxon>
        <taxon>Ecdysozoa</taxon>
        <taxon>Arthropoda</taxon>
        <taxon>Crustacea</taxon>
        <taxon>Multicrustacea</taxon>
        <taxon>Malacostraca</taxon>
        <taxon>Eumalacostraca</taxon>
        <taxon>Eucarida</taxon>
        <taxon>Decapoda</taxon>
        <taxon>Pleocyemata</taxon>
        <taxon>Brachyura</taxon>
        <taxon>Eubrachyura</taxon>
        <taxon>Majoidea</taxon>
        <taxon>Majidae</taxon>
        <taxon>Chionoecetes</taxon>
    </lineage>
</organism>
<feature type="compositionally biased region" description="Basic and acidic residues" evidence="12">
    <location>
        <begin position="173"/>
        <end position="189"/>
    </location>
</feature>
<name>A0A8J4XXU4_CHIOP</name>
<feature type="region of interest" description="Disordered" evidence="12">
    <location>
        <begin position="310"/>
        <end position="330"/>
    </location>
</feature>
<comment type="caution">
    <text evidence="15">The sequence shown here is derived from an EMBL/GenBank/DDBJ whole genome shotgun (WGS) entry which is preliminary data.</text>
</comment>
<feature type="compositionally biased region" description="Basic and acidic residues" evidence="12">
    <location>
        <begin position="128"/>
        <end position="147"/>
    </location>
</feature>
<dbReference type="InterPro" id="IPR036324">
    <property type="entry name" value="Mn/Fe_SOD_N_sf"/>
</dbReference>
<keyword evidence="10" id="KW-0464">Manganese</keyword>
<evidence type="ECO:0000256" key="2">
    <source>
        <dbReference type="ARBA" id="ARBA00002170"/>
    </source>
</evidence>
<keyword evidence="7" id="KW-0479">Metal-binding</keyword>
<keyword evidence="16" id="KW-1185">Reference proteome</keyword>
<comment type="catalytic activity">
    <reaction evidence="11">
        <text>2 superoxide + 2 H(+) = H2O2 + O2</text>
        <dbReference type="Rhea" id="RHEA:20696"/>
        <dbReference type="ChEBI" id="CHEBI:15378"/>
        <dbReference type="ChEBI" id="CHEBI:15379"/>
        <dbReference type="ChEBI" id="CHEBI:16240"/>
        <dbReference type="ChEBI" id="CHEBI:18421"/>
        <dbReference type="EC" id="1.15.1.1"/>
    </reaction>
</comment>
<dbReference type="FunFam" id="3.55.40.20:FF:000003">
    <property type="entry name" value="Superoxide dismutase [Mn], mitochondrial"/>
    <property type="match status" value="1"/>
</dbReference>
<comment type="similarity">
    <text evidence="4">Belongs to the iron/manganese superoxide dismutase family.</text>
</comment>
<dbReference type="GO" id="GO:0005739">
    <property type="term" value="C:mitochondrion"/>
    <property type="evidence" value="ECO:0007669"/>
    <property type="project" value="UniProtKB-SubCell"/>
</dbReference>
<dbReference type="SUPFAM" id="SSF54719">
    <property type="entry name" value="Fe,Mn superoxide dismutase (SOD), C-terminal domain"/>
    <property type="match status" value="1"/>
</dbReference>
<dbReference type="InterPro" id="IPR036314">
    <property type="entry name" value="SOD_C_sf"/>
</dbReference>
<keyword evidence="8" id="KW-0560">Oxidoreductase</keyword>
<dbReference type="InterPro" id="IPR019833">
    <property type="entry name" value="Mn/Fe_SOD_BS"/>
</dbReference>
<accession>A0A8J4XXU4</accession>
<feature type="domain" description="Manganese/iron superoxide dismutase N-terminal" evidence="13">
    <location>
        <begin position="680"/>
        <end position="761"/>
    </location>
</feature>
<dbReference type="GO" id="GO:0098803">
    <property type="term" value="C:respiratory chain complex"/>
    <property type="evidence" value="ECO:0007669"/>
    <property type="project" value="UniProtKB-ARBA"/>
</dbReference>
<dbReference type="GO" id="GO:0030145">
    <property type="term" value="F:manganese ion binding"/>
    <property type="evidence" value="ECO:0007669"/>
    <property type="project" value="TreeGrafter"/>
</dbReference>
<evidence type="ECO:0000256" key="4">
    <source>
        <dbReference type="ARBA" id="ARBA00008714"/>
    </source>
</evidence>
<dbReference type="EMBL" id="JACEEZ010019081">
    <property type="protein sequence ID" value="KAG0716167.1"/>
    <property type="molecule type" value="Genomic_DNA"/>
</dbReference>
<feature type="compositionally biased region" description="Polar residues" evidence="12">
    <location>
        <begin position="317"/>
        <end position="330"/>
    </location>
</feature>
<dbReference type="PRINTS" id="PR01703">
    <property type="entry name" value="MNSODISMTASE"/>
</dbReference>
<dbReference type="PANTHER" id="PTHR11404:SF6">
    <property type="entry name" value="SUPEROXIDE DISMUTASE [MN], MITOCHONDRIAL"/>
    <property type="match status" value="1"/>
</dbReference>
<evidence type="ECO:0000256" key="3">
    <source>
        <dbReference type="ARBA" id="ARBA00004173"/>
    </source>
</evidence>
<dbReference type="Pfam" id="PF00081">
    <property type="entry name" value="Sod_Fe_N"/>
    <property type="match status" value="1"/>
</dbReference>